<keyword evidence="5" id="KW-1185">Reference proteome</keyword>
<dbReference type="PANTHER" id="PTHR34452">
    <property type="entry name" value="MYOSIN HEAVY CHAIN-RELATED PROTEIN"/>
    <property type="match status" value="1"/>
</dbReference>
<dbReference type="PANTHER" id="PTHR34452:SF7">
    <property type="entry name" value="MYOSIN HEAVY CHAIN-RELATED PROTEIN"/>
    <property type="match status" value="1"/>
</dbReference>
<gene>
    <name evidence="4" type="ORF">LIER_15407</name>
</gene>
<comment type="caution">
    <text evidence="4">The sequence shown here is derived from an EMBL/GenBank/DDBJ whole genome shotgun (WGS) entry which is preliminary data.</text>
</comment>
<feature type="compositionally biased region" description="Polar residues" evidence="2">
    <location>
        <begin position="446"/>
        <end position="456"/>
    </location>
</feature>
<evidence type="ECO:0000313" key="5">
    <source>
        <dbReference type="Proteomes" id="UP001454036"/>
    </source>
</evidence>
<dbReference type="InterPro" id="IPR019448">
    <property type="entry name" value="NT-C2"/>
</dbReference>
<sequence>MFRSGRWRSEKNKIKAVFKLQFHATQLAQIGIDALMVSVIPADVGKPTAKLEKAVVRDGSCYWENPVLVTVKFDREAKSGKILERIYKFVVATGSSKSGVVGEASIDFSNYAEATKVSSVSLPLKNSKFEILLHVSIQKLQESVDQRQFEESENLKDKVQDKSLRVRLNNGDMDDANLITNTMEDGPFNKKVPQTGDLNLKRRTSSGSDVTMSSSDCSSSLDTPAELQLKDRIHQDPSSLFSSLNNDSGLMRLPSDGALATICDEPPNTKWGWLGGSDVDVSTDDSSSTPREAIQRTISEDTSDIVVENLRAELTALARQAEVSDLELQTLRKQIVKESKKGQDLSKEVISLKKERDSLRENCEKLKGFKNHLDEAKSKHMSQLDGGDLRAIIEELRQELHFEKDLNANLRMQLQKTQESNSELLLAVGDLDEMLEQKDQELLQYASKSGPNNTQTQREENSMCESDDDDYDDEEQKALEQLVKEHRDAKESYLMEQRILDLNNEIETYRREKDELEVQMEQMEQLALDYEILKQEHHDMSYKLEQGQLPEQLKVQYESTTSHAAVTELESQIEKLENKLKKQEHECSKSLSTISEFEYYVKDLEEEMEKQAQGFEADLEALTGDKVEQEKRAIKAEESLRKTRWQNTNTAERLQGELRRLSMQMSSTFEANEKLATKAMMEASELRLEKDNLQDMLQKSRLELESLPGHYEERLHELSNQVISLSNGLGEMNTEIKDKSMKLESQEKLAEETYQLLSEDILKLKDDIDDLSKQNTFLSEQADKNDRLIVELECMQKSIIEMEMLIEQGNKEIVELENNAAIMKKEAAQSREEINNMRLLKDEKESIIAKLQGQVDTLEAQCDELRCSRYDNELEKEQLLKQVSQFKADLGKKEDVLKSMEKKLKDDDHKTEASDVVRKIPKSNKSVPVPYGPKEIAHLKEKIRLLEGQIKQREADLETSTTTFLEKEKELQNQIEDLAKTLEVLNQKSTSFSECIFKKVAVEKRSVHEYGINAASTSNENNRPLSSQESHDSTNEGPKCYSTNERKVDELDDEVAQLKERNKLMEDELKDMQERYSEISLKFAEVEGERQQLVMRVRNLKNAKKS</sequence>
<reference evidence="4 5" key="1">
    <citation type="submission" date="2024-01" db="EMBL/GenBank/DDBJ databases">
        <title>The complete chloroplast genome sequence of Lithospermum erythrorhizon: insights into the phylogenetic relationship among Boraginaceae species and the maternal lineages of purple gromwells.</title>
        <authorList>
            <person name="Okada T."/>
            <person name="Watanabe K."/>
        </authorList>
    </citation>
    <scope>NUCLEOTIDE SEQUENCE [LARGE SCALE GENOMIC DNA]</scope>
</reference>
<feature type="domain" description="C2 NT-type" evidence="3">
    <location>
        <begin position="6"/>
        <end position="141"/>
    </location>
</feature>
<dbReference type="Pfam" id="PF10358">
    <property type="entry name" value="NT-C2"/>
    <property type="match status" value="1"/>
</dbReference>
<feature type="coiled-coil region" evidence="1">
    <location>
        <begin position="499"/>
        <end position="536"/>
    </location>
</feature>
<feature type="coiled-coil region" evidence="1">
    <location>
        <begin position="566"/>
        <end position="639"/>
    </location>
</feature>
<dbReference type="PROSITE" id="PS51840">
    <property type="entry name" value="C2_NT"/>
    <property type="match status" value="1"/>
</dbReference>
<feature type="coiled-coil region" evidence="1">
    <location>
        <begin position="754"/>
        <end position="868"/>
    </location>
</feature>
<dbReference type="Proteomes" id="UP001454036">
    <property type="component" value="Unassembled WGS sequence"/>
</dbReference>
<dbReference type="EMBL" id="BAABME010003328">
    <property type="protein sequence ID" value="GAA0158353.1"/>
    <property type="molecule type" value="Genomic_DNA"/>
</dbReference>
<feature type="region of interest" description="Disordered" evidence="2">
    <location>
        <begin position="446"/>
        <end position="470"/>
    </location>
</feature>
<feature type="coiled-coil region" evidence="1">
    <location>
        <begin position="936"/>
        <end position="988"/>
    </location>
</feature>
<dbReference type="Gene3D" id="1.10.287.1490">
    <property type="match status" value="1"/>
</dbReference>
<protein>
    <submittedName>
        <fullName evidence="4">Actin or actin-binding cytoskeletal protein</fullName>
    </submittedName>
</protein>
<evidence type="ECO:0000313" key="4">
    <source>
        <dbReference type="EMBL" id="GAA0158353.1"/>
    </source>
</evidence>
<feature type="compositionally biased region" description="Polar residues" evidence="2">
    <location>
        <begin position="1014"/>
        <end position="1028"/>
    </location>
</feature>
<feature type="coiled-coil region" evidence="1">
    <location>
        <begin position="676"/>
        <end position="703"/>
    </location>
</feature>
<dbReference type="AlphaFoldDB" id="A0AAV3Q539"/>
<name>A0AAV3Q539_LITER</name>
<keyword evidence="1" id="KW-0175">Coiled coil</keyword>
<evidence type="ECO:0000259" key="3">
    <source>
        <dbReference type="PROSITE" id="PS51840"/>
    </source>
</evidence>
<evidence type="ECO:0000256" key="2">
    <source>
        <dbReference type="SAM" id="MobiDB-lite"/>
    </source>
</evidence>
<feature type="region of interest" description="Disordered" evidence="2">
    <location>
        <begin position="1013"/>
        <end position="1048"/>
    </location>
</feature>
<feature type="coiled-coil region" evidence="1">
    <location>
        <begin position="307"/>
        <end position="362"/>
    </location>
</feature>
<proteinExistence type="predicted"/>
<accession>A0AAV3Q539</accession>
<evidence type="ECO:0000256" key="1">
    <source>
        <dbReference type="SAM" id="Coils"/>
    </source>
</evidence>
<organism evidence="4 5">
    <name type="scientific">Lithospermum erythrorhizon</name>
    <name type="common">Purple gromwell</name>
    <name type="synonym">Lithospermum officinale var. erythrorhizon</name>
    <dbReference type="NCBI Taxonomy" id="34254"/>
    <lineage>
        <taxon>Eukaryota</taxon>
        <taxon>Viridiplantae</taxon>
        <taxon>Streptophyta</taxon>
        <taxon>Embryophyta</taxon>
        <taxon>Tracheophyta</taxon>
        <taxon>Spermatophyta</taxon>
        <taxon>Magnoliopsida</taxon>
        <taxon>eudicotyledons</taxon>
        <taxon>Gunneridae</taxon>
        <taxon>Pentapetalae</taxon>
        <taxon>asterids</taxon>
        <taxon>lamiids</taxon>
        <taxon>Boraginales</taxon>
        <taxon>Boraginaceae</taxon>
        <taxon>Boraginoideae</taxon>
        <taxon>Lithospermeae</taxon>
        <taxon>Lithospermum</taxon>
    </lineage>
</organism>